<name>A0A7C9V5B2_9HYPH</name>
<dbReference type="PROSITE" id="PS51273">
    <property type="entry name" value="GATASE_TYPE_1"/>
    <property type="match status" value="1"/>
</dbReference>
<protein>
    <recommendedName>
        <fullName evidence="3">CTP synthase (glutamine hydrolyzing)</fullName>
        <ecNumber evidence="3">6.3.4.2</ecNumber>
    </recommendedName>
</protein>
<reference evidence="11 12" key="1">
    <citation type="submission" date="2020-02" db="EMBL/GenBank/DDBJ databases">
        <title>Genome sequence of the type strain CGMCC 1.15528 of Mesorhizobium zhangyense.</title>
        <authorList>
            <person name="Gao J."/>
            <person name="Sun J."/>
        </authorList>
    </citation>
    <scope>NUCLEOTIDE SEQUENCE [LARGE SCALE GENOMIC DNA]</scope>
    <source>
        <strain evidence="11 12">CGMCC 1.15528</strain>
    </source>
</reference>
<dbReference type="SUPFAM" id="SSF52317">
    <property type="entry name" value="Class I glutamine amidotransferase-like"/>
    <property type="match status" value="1"/>
</dbReference>
<dbReference type="InterPro" id="IPR029062">
    <property type="entry name" value="Class_I_gatase-like"/>
</dbReference>
<evidence type="ECO:0000256" key="2">
    <source>
        <dbReference type="ARBA" id="ARBA00007533"/>
    </source>
</evidence>
<evidence type="ECO:0000256" key="1">
    <source>
        <dbReference type="ARBA" id="ARBA00005171"/>
    </source>
</evidence>
<dbReference type="InterPro" id="IPR017926">
    <property type="entry name" value="GATASE"/>
</dbReference>
<dbReference type="GO" id="GO:0044210">
    <property type="term" value="P:'de novo' CTP biosynthetic process"/>
    <property type="evidence" value="ECO:0007669"/>
    <property type="project" value="UniProtKB-UniPathway"/>
</dbReference>
<comment type="catalytic activity">
    <reaction evidence="9">
        <text>UTP + L-glutamine + ATP + H2O = CTP + L-glutamate + ADP + phosphate + 2 H(+)</text>
        <dbReference type="Rhea" id="RHEA:26426"/>
        <dbReference type="ChEBI" id="CHEBI:15377"/>
        <dbReference type="ChEBI" id="CHEBI:15378"/>
        <dbReference type="ChEBI" id="CHEBI:29985"/>
        <dbReference type="ChEBI" id="CHEBI:30616"/>
        <dbReference type="ChEBI" id="CHEBI:37563"/>
        <dbReference type="ChEBI" id="CHEBI:43474"/>
        <dbReference type="ChEBI" id="CHEBI:46398"/>
        <dbReference type="ChEBI" id="CHEBI:58359"/>
        <dbReference type="ChEBI" id="CHEBI:456216"/>
        <dbReference type="EC" id="6.3.4.2"/>
    </reaction>
</comment>
<dbReference type="GO" id="GO:0003883">
    <property type="term" value="F:CTP synthase activity"/>
    <property type="evidence" value="ECO:0007669"/>
    <property type="project" value="UniProtKB-EC"/>
</dbReference>
<keyword evidence="11" id="KW-0378">Hydrolase</keyword>
<dbReference type="UniPathway" id="UPA00159">
    <property type="reaction ID" value="UER00277"/>
</dbReference>
<proteinExistence type="inferred from homology"/>
<dbReference type="GO" id="GO:0019856">
    <property type="term" value="P:pyrimidine nucleobase biosynthetic process"/>
    <property type="evidence" value="ECO:0007669"/>
    <property type="project" value="TreeGrafter"/>
</dbReference>
<gene>
    <name evidence="11" type="ORF">G6N74_04340</name>
</gene>
<organism evidence="11 12">
    <name type="scientific">Mesorhizobium zhangyense</name>
    <dbReference type="NCBI Taxonomy" id="1776730"/>
    <lineage>
        <taxon>Bacteria</taxon>
        <taxon>Pseudomonadati</taxon>
        <taxon>Pseudomonadota</taxon>
        <taxon>Alphaproteobacteria</taxon>
        <taxon>Hyphomicrobiales</taxon>
        <taxon>Phyllobacteriaceae</taxon>
        <taxon>Mesorhizobium</taxon>
    </lineage>
</organism>
<evidence type="ECO:0000256" key="5">
    <source>
        <dbReference type="ARBA" id="ARBA00022741"/>
    </source>
</evidence>
<comment type="pathway">
    <text evidence="1">Pyrimidine metabolism; CTP biosynthesis via de novo pathway; CTP from UDP: step 2/2.</text>
</comment>
<dbReference type="GO" id="GO:0016787">
    <property type="term" value="F:hydrolase activity"/>
    <property type="evidence" value="ECO:0007669"/>
    <property type="project" value="UniProtKB-KW"/>
</dbReference>
<evidence type="ECO:0000256" key="9">
    <source>
        <dbReference type="ARBA" id="ARBA00047781"/>
    </source>
</evidence>
<keyword evidence="7" id="KW-0315">Glutamine amidotransferase</keyword>
<accession>A0A7C9V5B2</accession>
<comment type="similarity">
    <text evidence="2">Belongs to the CTP synthase family.</text>
</comment>
<evidence type="ECO:0000259" key="10">
    <source>
        <dbReference type="Pfam" id="PF00117"/>
    </source>
</evidence>
<dbReference type="InterPro" id="IPR004468">
    <property type="entry name" value="CTP_synthase"/>
</dbReference>
<feature type="domain" description="Glutamine amidotransferase" evidence="10">
    <location>
        <begin position="216"/>
        <end position="394"/>
    </location>
</feature>
<keyword evidence="8" id="KW-0665">Pyrimidine biosynthesis</keyword>
<dbReference type="GO" id="GO:0005829">
    <property type="term" value="C:cytosol"/>
    <property type="evidence" value="ECO:0007669"/>
    <property type="project" value="TreeGrafter"/>
</dbReference>
<keyword evidence="4" id="KW-0436">Ligase</keyword>
<dbReference type="PANTHER" id="PTHR11550">
    <property type="entry name" value="CTP SYNTHASE"/>
    <property type="match status" value="1"/>
</dbReference>
<evidence type="ECO:0000313" key="12">
    <source>
        <dbReference type="Proteomes" id="UP000481252"/>
    </source>
</evidence>
<comment type="caution">
    <text evidence="11">The sequence shown here is derived from an EMBL/GenBank/DDBJ whole genome shotgun (WGS) entry which is preliminary data.</text>
</comment>
<dbReference type="EC" id="6.3.4.2" evidence="3"/>
<keyword evidence="5" id="KW-0547">Nucleotide-binding</keyword>
<keyword evidence="6" id="KW-0067">ATP-binding</keyword>
<evidence type="ECO:0000256" key="8">
    <source>
        <dbReference type="ARBA" id="ARBA00022975"/>
    </source>
</evidence>
<evidence type="ECO:0000256" key="7">
    <source>
        <dbReference type="ARBA" id="ARBA00022962"/>
    </source>
</evidence>
<dbReference type="GO" id="GO:0042802">
    <property type="term" value="F:identical protein binding"/>
    <property type="evidence" value="ECO:0007669"/>
    <property type="project" value="TreeGrafter"/>
</dbReference>
<evidence type="ECO:0000256" key="6">
    <source>
        <dbReference type="ARBA" id="ARBA00022840"/>
    </source>
</evidence>
<dbReference type="AlphaFoldDB" id="A0A7C9V5B2"/>
<dbReference type="Pfam" id="PF00117">
    <property type="entry name" value="GATase"/>
    <property type="match status" value="1"/>
</dbReference>
<sequence>MSLVLVTHEIDEPALYGAAAAVIAARRGGRVLYPEFRFDTGLHADAVQHVLAAGGLGPSGLYWADRLTQSPARAASSVDEIVAEAHENEIVVPIHLEYLRNPTLPGTIVRAAQNAGVETTIVTIRTSGDSFVVEGDTLAGRDGFGRITDRPESASENSIPLEIGLIAAEGDQRGVYPATLASLADAADSLLINLTVRFIDPVALRDAGNFVIPASLAGLVLPGGAAMKNVPGQIEAAAAGLAAGVPTVGLCLGMQTMATAIAWRRFGRGTANLAEADPAAPIKTFVPMAGEKGPNGRPLPEHRTGTHSSAVTAQTRLAEILPASADVHYNHRYRLDPALVKDLEEAGLRVAATGLDGAIVDAIEDRDHPFFIGMQGHPELGSRENNPHPLLSAFLSAALAHAHSH</sequence>
<evidence type="ECO:0000313" key="11">
    <source>
        <dbReference type="EMBL" id="NGN40283.1"/>
    </source>
</evidence>
<dbReference type="GO" id="GO:0005524">
    <property type="term" value="F:ATP binding"/>
    <property type="evidence" value="ECO:0007669"/>
    <property type="project" value="UniProtKB-KW"/>
</dbReference>
<keyword evidence="12" id="KW-1185">Reference proteome</keyword>
<dbReference type="PANTHER" id="PTHR11550:SF0">
    <property type="entry name" value="CTP SYNTHASE-RELATED"/>
    <property type="match status" value="1"/>
</dbReference>
<evidence type="ECO:0000256" key="4">
    <source>
        <dbReference type="ARBA" id="ARBA00022598"/>
    </source>
</evidence>
<evidence type="ECO:0000256" key="3">
    <source>
        <dbReference type="ARBA" id="ARBA00012291"/>
    </source>
</evidence>
<dbReference type="RefSeq" id="WP_165114787.1">
    <property type="nucleotide sequence ID" value="NZ_JAAKZG010000002.1"/>
</dbReference>
<dbReference type="EMBL" id="JAAKZG010000002">
    <property type="protein sequence ID" value="NGN40283.1"/>
    <property type="molecule type" value="Genomic_DNA"/>
</dbReference>
<dbReference type="Gene3D" id="3.40.50.880">
    <property type="match status" value="1"/>
</dbReference>
<dbReference type="Proteomes" id="UP000481252">
    <property type="component" value="Unassembled WGS sequence"/>
</dbReference>